<keyword evidence="2" id="KW-1185">Reference proteome</keyword>
<dbReference type="EMBL" id="CM045769">
    <property type="protein sequence ID" value="KAI7994132.1"/>
    <property type="molecule type" value="Genomic_DNA"/>
</dbReference>
<sequence>MGSTYVFISVVSYVLYIILSGKVVMKYPAPLALTAYVCLTGAVINTGVALASEVRHKVSWSIGWNIKLLSYFYVGLVVSGLATYVQNMLIKSKGPCDRSDSDYRWIVHFIMGQKRERRIGLVSEWWLLHQMLCLVCFVLASPVGSPVWAAAGLVVLCMGAQICSDLSCSELLLCSVLSLVA</sequence>
<gene>
    <name evidence="1" type="ORF">LOK49_LG11G01027</name>
</gene>
<reference evidence="1 2" key="1">
    <citation type="journal article" date="2022" name="Plant J.">
        <title>Chromosome-level genome of Camellia lanceoleosa provides a valuable resource for understanding genome evolution and self-incompatibility.</title>
        <authorList>
            <person name="Gong W."/>
            <person name="Xiao S."/>
            <person name="Wang L."/>
            <person name="Liao Z."/>
            <person name="Chang Y."/>
            <person name="Mo W."/>
            <person name="Hu G."/>
            <person name="Li W."/>
            <person name="Zhao G."/>
            <person name="Zhu H."/>
            <person name="Hu X."/>
            <person name="Ji K."/>
            <person name="Xiang X."/>
            <person name="Song Q."/>
            <person name="Yuan D."/>
            <person name="Jin S."/>
            <person name="Zhang L."/>
        </authorList>
    </citation>
    <scope>NUCLEOTIDE SEQUENCE [LARGE SCALE GENOMIC DNA]</scope>
    <source>
        <strain evidence="1">SQ_2022a</strain>
    </source>
</reference>
<dbReference type="Proteomes" id="UP001060215">
    <property type="component" value="Chromosome 12"/>
</dbReference>
<accession>A0ACC0G1E7</accession>
<name>A0ACC0G1E7_9ERIC</name>
<evidence type="ECO:0000313" key="2">
    <source>
        <dbReference type="Proteomes" id="UP001060215"/>
    </source>
</evidence>
<proteinExistence type="predicted"/>
<comment type="caution">
    <text evidence="1">The sequence shown here is derived from an EMBL/GenBank/DDBJ whole genome shotgun (WGS) entry which is preliminary data.</text>
</comment>
<protein>
    <submittedName>
        <fullName evidence="1">WAT1-related protein</fullName>
    </submittedName>
</protein>
<organism evidence="1 2">
    <name type="scientific">Camellia lanceoleosa</name>
    <dbReference type="NCBI Taxonomy" id="1840588"/>
    <lineage>
        <taxon>Eukaryota</taxon>
        <taxon>Viridiplantae</taxon>
        <taxon>Streptophyta</taxon>
        <taxon>Embryophyta</taxon>
        <taxon>Tracheophyta</taxon>
        <taxon>Spermatophyta</taxon>
        <taxon>Magnoliopsida</taxon>
        <taxon>eudicotyledons</taxon>
        <taxon>Gunneridae</taxon>
        <taxon>Pentapetalae</taxon>
        <taxon>asterids</taxon>
        <taxon>Ericales</taxon>
        <taxon>Theaceae</taxon>
        <taxon>Camellia</taxon>
    </lineage>
</organism>
<evidence type="ECO:0000313" key="1">
    <source>
        <dbReference type="EMBL" id="KAI7994132.1"/>
    </source>
</evidence>